<dbReference type="Proteomes" id="UP000012073">
    <property type="component" value="Unassembled WGS sequence"/>
</dbReference>
<keyword evidence="7" id="KW-0472">Membrane</keyword>
<accession>R7QL17</accession>
<dbReference type="KEGG" id="ccp:CHC_T00006269001"/>
<dbReference type="PANTHER" id="PTHR46028">
    <property type="entry name" value="KYNURENINE 3-MONOOXYGENASE"/>
    <property type="match status" value="1"/>
</dbReference>
<dbReference type="InterPro" id="IPR036188">
    <property type="entry name" value="FAD/NAD-bd_sf"/>
</dbReference>
<dbReference type="GO" id="GO:0004502">
    <property type="term" value="F:kynurenine 3-monooxygenase activity"/>
    <property type="evidence" value="ECO:0007669"/>
    <property type="project" value="TreeGrafter"/>
</dbReference>
<evidence type="ECO:0000256" key="3">
    <source>
        <dbReference type="ARBA" id="ARBA00022827"/>
    </source>
</evidence>
<evidence type="ECO:0000313" key="9">
    <source>
        <dbReference type="EMBL" id="CDF38080.1"/>
    </source>
</evidence>
<comment type="cofactor">
    <cofactor evidence="1">
        <name>FAD</name>
        <dbReference type="ChEBI" id="CHEBI:57692"/>
    </cofactor>
</comment>
<dbReference type="GeneID" id="17325668"/>
<dbReference type="GO" id="GO:0005741">
    <property type="term" value="C:mitochondrial outer membrane"/>
    <property type="evidence" value="ECO:0007669"/>
    <property type="project" value="TreeGrafter"/>
</dbReference>
<evidence type="ECO:0000256" key="5">
    <source>
        <dbReference type="ARBA" id="ARBA00023002"/>
    </source>
</evidence>
<feature type="domain" description="FAD-binding" evidence="8">
    <location>
        <begin position="9"/>
        <end position="332"/>
    </location>
</feature>
<keyword evidence="6" id="KW-0503">Monooxygenase</keyword>
<dbReference type="EMBL" id="HG001898">
    <property type="protein sequence ID" value="CDF38080.1"/>
    <property type="molecule type" value="Genomic_DNA"/>
</dbReference>
<dbReference type="Pfam" id="PF01494">
    <property type="entry name" value="FAD_binding_3"/>
    <property type="match status" value="1"/>
</dbReference>
<keyword evidence="5" id="KW-0560">Oxidoreductase</keyword>
<dbReference type="PRINTS" id="PR00420">
    <property type="entry name" value="RNGMNOXGNASE"/>
</dbReference>
<protein>
    <recommendedName>
        <fullName evidence="8">FAD-binding domain-containing protein</fullName>
    </recommendedName>
</protein>
<organism evidence="9 10">
    <name type="scientific">Chondrus crispus</name>
    <name type="common">Carrageen Irish moss</name>
    <name type="synonym">Polymorpha crispa</name>
    <dbReference type="NCBI Taxonomy" id="2769"/>
    <lineage>
        <taxon>Eukaryota</taxon>
        <taxon>Rhodophyta</taxon>
        <taxon>Florideophyceae</taxon>
        <taxon>Rhodymeniophycidae</taxon>
        <taxon>Gigartinales</taxon>
        <taxon>Gigartinaceae</taxon>
        <taxon>Chondrus</taxon>
    </lineage>
</organism>
<evidence type="ECO:0000256" key="4">
    <source>
        <dbReference type="ARBA" id="ARBA00022857"/>
    </source>
</evidence>
<keyword evidence="10" id="KW-1185">Reference proteome</keyword>
<keyword evidence="7" id="KW-1133">Transmembrane helix</keyword>
<feature type="transmembrane region" description="Helical" evidence="7">
    <location>
        <begin position="415"/>
        <end position="436"/>
    </location>
</feature>
<dbReference type="InterPro" id="IPR002938">
    <property type="entry name" value="FAD-bd"/>
</dbReference>
<gene>
    <name evidence="9" type="ORF">CHC_T00006269001</name>
</gene>
<evidence type="ECO:0000256" key="7">
    <source>
        <dbReference type="SAM" id="Phobius"/>
    </source>
</evidence>
<dbReference type="PANTHER" id="PTHR46028:SF2">
    <property type="entry name" value="KYNURENINE 3-MONOOXYGENASE"/>
    <property type="match status" value="1"/>
</dbReference>
<keyword evidence="7" id="KW-0812">Transmembrane</keyword>
<dbReference type="OMA" id="REFMFIA"/>
<keyword evidence="4" id="KW-0521">NADP</keyword>
<reference evidence="10" key="1">
    <citation type="journal article" date="2013" name="Proc. Natl. Acad. Sci. U.S.A.">
        <title>Genome structure and metabolic features in the red seaweed Chondrus crispus shed light on evolution of the Archaeplastida.</title>
        <authorList>
            <person name="Collen J."/>
            <person name="Porcel B."/>
            <person name="Carre W."/>
            <person name="Ball S.G."/>
            <person name="Chaparro C."/>
            <person name="Tonon T."/>
            <person name="Barbeyron T."/>
            <person name="Michel G."/>
            <person name="Noel B."/>
            <person name="Valentin K."/>
            <person name="Elias M."/>
            <person name="Artiguenave F."/>
            <person name="Arun A."/>
            <person name="Aury J.M."/>
            <person name="Barbosa-Neto J.F."/>
            <person name="Bothwell J.H."/>
            <person name="Bouget F.Y."/>
            <person name="Brillet L."/>
            <person name="Cabello-Hurtado F."/>
            <person name="Capella-Gutierrez S."/>
            <person name="Charrier B."/>
            <person name="Cladiere L."/>
            <person name="Cock J.M."/>
            <person name="Coelho S.M."/>
            <person name="Colleoni C."/>
            <person name="Czjzek M."/>
            <person name="Da Silva C."/>
            <person name="Delage L."/>
            <person name="Denoeud F."/>
            <person name="Deschamps P."/>
            <person name="Dittami S.M."/>
            <person name="Gabaldon T."/>
            <person name="Gachon C.M."/>
            <person name="Groisillier A."/>
            <person name="Herve C."/>
            <person name="Jabbari K."/>
            <person name="Katinka M."/>
            <person name="Kloareg B."/>
            <person name="Kowalczyk N."/>
            <person name="Labadie K."/>
            <person name="Leblanc C."/>
            <person name="Lopez P.J."/>
            <person name="McLachlan D.H."/>
            <person name="Meslet-Cladiere L."/>
            <person name="Moustafa A."/>
            <person name="Nehr Z."/>
            <person name="Nyvall Collen P."/>
            <person name="Panaud O."/>
            <person name="Partensky F."/>
            <person name="Poulain J."/>
            <person name="Rensing S.A."/>
            <person name="Rousvoal S."/>
            <person name="Samson G."/>
            <person name="Symeonidi A."/>
            <person name="Weissenbach J."/>
            <person name="Zambounis A."/>
            <person name="Wincker P."/>
            <person name="Boyen C."/>
        </authorList>
    </citation>
    <scope>NUCLEOTIDE SEQUENCE [LARGE SCALE GENOMIC DNA]</scope>
    <source>
        <strain evidence="10">cv. Stackhouse</strain>
    </source>
</reference>
<dbReference type="GO" id="GO:0070189">
    <property type="term" value="P:kynurenine metabolic process"/>
    <property type="evidence" value="ECO:0007669"/>
    <property type="project" value="TreeGrafter"/>
</dbReference>
<dbReference type="RefSeq" id="XP_005717949.1">
    <property type="nucleotide sequence ID" value="XM_005717892.1"/>
</dbReference>
<dbReference type="PhylomeDB" id="R7QL17"/>
<keyword evidence="2" id="KW-0285">Flavoprotein</keyword>
<evidence type="ECO:0000256" key="2">
    <source>
        <dbReference type="ARBA" id="ARBA00022630"/>
    </source>
</evidence>
<keyword evidence="3" id="KW-0274">FAD</keyword>
<dbReference type="GO" id="GO:0071949">
    <property type="term" value="F:FAD binding"/>
    <property type="evidence" value="ECO:0007669"/>
    <property type="project" value="InterPro"/>
</dbReference>
<proteinExistence type="predicted"/>
<evidence type="ECO:0000256" key="6">
    <source>
        <dbReference type="ARBA" id="ARBA00023033"/>
    </source>
</evidence>
<dbReference type="SUPFAM" id="SSF51905">
    <property type="entry name" value="FAD/NAD(P)-binding domain"/>
    <property type="match status" value="1"/>
</dbReference>
<sequence length="446" mass="48585">MSTEPTTPDVIVVGAGLAGSLLALLLSQAGLSTHVYDYRADPRNPTGEPTKRSRSINLAISTRGLTALAEAGLSEKVTAIGVPMHGRCVHPPSASSPLQLQRYGQPGEYLLSVSRHRLNNLLLDACQEAKGITLVFGTRCVDADLDAPAVTLQPRDGGESVRATATLIVGADGSFSKVRAAMARRDRFNFSQSYVSAAYKELTMVNLNPDTAKHAFPAEWLHIWPRHRFMLIALPNDATSFTCTLFMDKDEIDDLDSTAKIHAFFMRNFPDAVKCMPMLAEDFANNPTPSLLTIRCDPYNYMGKAIIIGDAAHAIVPFYGQGCNAAFEDCRLFVDSVKKHGWGELKLAAEEYASARKKNADAIADLAIDHYEDMRLEVLANRLFPQSFLPLYSMISFSNTPYAEAVERADKQEMVVGRGLLVVGAAAVGAAAVLTARRYAIKARPM</sequence>
<evidence type="ECO:0000259" key="8">
    <source>
        <dbReference type="Pfam" id="PF01494"/>
    </source>
</evidence>
<dbReference type="OrthoDB" id="10053569at2759"/>
<dbReference type="STRING" id="2769.R7QL17"/>
<name>R7QL17_CHOCR</name>
<evidence type="ECO:0000313" key="10">
    <source>
        <dbReference type="Proteomes" id="UP000012073"/>
    </source>
</evidence>
<dbReference type="Gramene" id="CDF38080">
    <property type="protein sequence ID" value="CDF38080"/>
    <property type="gene ID" value="CHC_T00006269001"/>
</dbReference>
<dbReference type="Gene3D" id="3.50.50.60">
    <property type="entry name" value="FAD/NAD(P)-binding domain"/>
    <property type="match status" value="1"/>
</dbReference>
<evidence type="ECO:0000256" key="1">
    <source>
        <dbReference type="ARBA" id="ARBA00001974"/>
    </source>
</evidence>
<dbReference type="AlphaFoldDB" id="R7QL17"/>